<dbReference type="Proteomes" id="UP001286313">
    <property type="component" value="Unassembled WGS sequence"/>
</dbReference>
<reference evidence="1" key="1">
    <citation type="submission" date="2023-10" db="EMBL/GenBank/DDBJ databases">
        <title>Genome assemblies of two species of porcelain crab, Petrolisthes cinctipes and Petrolisthes manimaculis (Anomura: Porcellanidae).</title>
        <authorList>
            <person name="Angst P."/>
        </authorList>
    </citation>
    <scope>NUCLEOTIDE SEQUENCE</scope>
    <source>
        <strain evidence="1">PB745_01</strain>
        <tissue evidence="1">Gill</tissue>
    </source>
</reference>
<proteinExistence type="predicted"/>
<organism evidence="1 2">
    <name type="scientific">Petrolisthes cinctipes</name>
    <name type="common">Flat porcelain crab</name>
    <dbReference type="NCBI Taxonomy" id="88211"/>
    <lineage>
        <taxon>Eukaryota</taxon>
        <taxon>Metazoa</taxon>
        <taxon>Ecdysozoa</taxon>
        <taxon>Arthropoda</taxon>
        <taxon>Crustacea</taxon>
        <taxon>Multicrustacea</taxon>
        <taxon>Malacostraca</taxon>
        <taxon>Eumalacostraca</taxon>
        <taxon>Eucarida</taxon>
        <taxon>Decapoda</taxon>
        <taxon>Pleocyemata</taxon>
        <taxon>Anomura</taxon>
        <taxon>Galatheoidea</taxon>
        <taxon>Porcellanidae</taxon>
        <taxon>Petrolisthes</taxon>
    </lineage>
</organism>
<sequence length="182" mass="20646">MLFDTMNTGDERPGTPLPFLGLSVTRCSPIVTEFERVNSLFQSTDAKPSRLLYELDTHFKALNRRVYSEDGSLLPMNRVDFGAKFTMECNKLLTDKEGADRRLTLQKRCHDMLRELVAQNLVLYVGGFGITSLVRVGNPGLRQEAQLPAGYDEGRTRAARLAGYLTYTRLGREYERLIQTYA</sequence>
<accession>A0AAE1FFK3</accession>
<evidence type="ECO:0000313" key="2">
    <source>
        <dbReference type="Proteomes" id="UP001286313"/>
    </source>
</evidence>
<dbReference type="EMBL" id="JAWQEG010002215">
    <property type="protein sequence ID" value="KAK3873494.1"/>
    <property type="molecule type" value="Genomic_DNA"/>
</dbReference>
<gene>
    <name evidence="1" type="ORF">Pcinc_021463</name>
</gene>
<keyword evidence="2" id="KW-1185">Reference proteome</keyword>
<comment type="caution">
    <text evidence="1">The sequence shown here is derived from an EMBL/GenBank/DDBJ whole genome shotgun (WGS) entry which is preliminary data.</text>
</comment>
<name>A0AAE1FFK3_PETCI</name>
<dbReference type="AlphaFoldDB" id="A0AAE1FFK3"/>
<protein>
    <submittedName>
        <fullName evidence="1">Uncharacterized protein</fullName>
    </submittedName>
</protein>
<evidence type="ECO:0000313" key="1">
    <source>
        <dbReference type="EMBL" id="KAK3873494.1"/>
    </source>
</evidence>